<evidence type="ECO:0000313" key="4">
    <source>
        <dbReference type="Proteomes" id="UP000094527"/>
    </source>
</evidence>
<name>A0A1D2MWN0_ORCCI</name>
<dbReference type="Proteomes" id="UP000094527">
    <property type="component" value="Unassembled WGS sequence"/>
</dbReference>
<comment type="caution">
    <text evidence="3">The sequence shown here is derived from an EMBL/GenBank/DDBJ whole genome shotgun (WGS) entry which is preliminary data.</text>
</comment>
<protein>
    <submittedName>
        <fullName evidence="3">Uncharacterized protein</fullName>
    </submittedName>
</protein>
<organism evidence="3 4">
    <name type="scientific">Orchesella cincta</name>
    <name type="common">Springtail</name>
    <name type="synonym">Podura cincta</name>
    <dbReference type="NCBI Taxonomy" id="48709"/>
    <lineage>
        <taxon>Eukaryota</taxon>
        <taxon>Metazoa</taxon>
        <taxon>Ecdysozoa</taxon>
        <taxon>Arthropoda</taxon>
        <taxon>Hexapoda</taxon>
        <taxon>Collembola</taxon>
        <taxon>Entomobryomorpha</taxon>
        <taxon>Entomobryoidea</taxon>
        <taxon>Orchesellidae</taxon>
        <taxon>Orchesellinae</taxon>
        <taxon>Orchesella</taxon>
    </lineage>
</organism>
<accession>A0A1D2MWN0</accession>
<reference evidence="3 4" key="1">
    <citation type="journal article" date="2016" name="Genome Biol. Evol.">
        <title>Gene Family Evolution Reflects Adaptation to Soil Environmental Stressors in the Genome of the Collembolan Orchesella cincta.</title>
        <authorList>
            <person name="Faddeeva-Vakhrusheva A."/>
            <person name="Derks M.F."/>
            <person name="Anvar S.Y."/>
            <person name="Agamennone V."/>
            <person name="Suring W."/>
            <person name="Smit S."/>
            <person name="van Straalen N.M."/>
            <person name="Roelofs D."/>
        </authorList>
    </citation>
    <scope>NUCLEOTIDE SEQUENCE [LARGE SCALE GENOMIC DNA]</scope>
    <source>
        <tissue evidence="3">Mixed pool</tissue>
    </source>
</reference>
<evidence type="ECO:0000313" key="3">
    <source>
        <dbReference type="EMBL" id="ODM97372.1"/>
    </source>
</evidence>
<dbReference type="EMBL" id="LJIJ01000449">
    <property type="protein sequence ID" value="ODM97372.1"/>
    <property type="molecule type" value="Genomic_DNA"/>
</dbReference>
<feature type="chain" id="PRO_5008904658" evidence="2">
    <location>
        <begin position="25"/>
        <end position="309"/>
    </location>
</feature>
<sequence length="309" mass="33289">MGGINRNPIIGIVVTILFIGMGNCADNISASKVSTETGENQRNSAGPALFKPIKPKTPDCSNYFPGTPAWNECFRVFTSEMANFNTRMQEHMQKYKQEDGANGASIVTQFGPGYYSESHQNSHSTSNNYIGGYAITAENLPISTSIVNGVLKVTLRTGQLDKFDSKIEGQEIKLNALSQGQSKAVRIAIPTGISINDVKIDRTPDAIYITAPVKLGNGGNSNFQWSSTSGNGASSSSSFHNTGGEFNTGGGGGMPPIPDYSNMFGNMFQNIFGLAFGGRNFGGRAMQPQMAGYNNNPFPSYYTPQVWFY</sequence>
<feature type="signal peptide" evidence="2">
    <location>
        <begin position="1"/>
        <end position="24"/>
    </location>
</feature>
<keyword evidence="2" id="KW-0732">Signal</keyword>
<dbReference type="AlphaFoldDB" id="A0A1D2MWN0"/>
<feature type="region of interest" description="Disordered" evidence="1">
    <location>
        <begin position="226"/>
        <end position="252"/>
    </location>
</feature>
<evidence type="ECO:0000256" key="2">
    <source>
        <dbReference type="SAM" id="SignalP"/>
    </source>
</evidence>
<feature type="compositionally biased region" description="Low complexity" evidence="1">
    <location>
        <begin position="226"/>
        <end position="245"/>
    </location>
</feature>
<gene>
    <name evidence="3" type="ORF">Ocin01_09307</name>
</gene>
<proteinExistence type="predicted"/>
<evidence type="ECO:0000256" key="1">
    <source>
        <dbReference type="SAM" id="MobiDB-lite"/>
    </source>
</evidence>
<keyword evidence="4" id="KW-1185">Reference proteome</keyword>